<dbReference type="InterPro" id="IPR043472">
    <property type="entry name" value="Macro_dom-like"/>
</dbReference>
<keyword evidence="3" id="KW-1185">Reference proteome</keyword>
<protein>
    <recommendedName>
        <fullName evidence="1">Macro domain-containing protein</fullName>
    </recommendedName>
</protein>
<evidence type="ECO:0000313" key="2">
    <source>
        <dbReference type="EMBL" id="KAJ3666900.1"/>
    </source>
</evidence>
<reference evidence="2" key="1">
    <citation type="journal article" date="2023" name="G3 (Bethesda)">
        <title>Whole genome assemblies of Zophobas morio and Tenebrio molitor.</title>
        <authorList>
            <person name="Kaur S."/>
            <person name="Stinson S.A."/>
            <person name="diCenzo G.C."/>
        </authorList>
    </citation>
    <scope>NUCLEOTIDE SEQUENCE</scope>
    <source>
        <strain evidence="2">QUZm001</strain>
    </source>
</reference>
<proteinExistence type="predicted"/>
<dbReference type="SUPFAM" id="SSF52949">
    <property type="entry name" value="Macro domain-like"/>
    <property type="match status" value="1"/>
</dbReference>
<dbReference type="Pfam" id="PF01661">
    <property type="entry name" value="Macro"/>
    <property type="match status" value="1"/>
</dbReference>
<organism evidence="2 3">
    <name type="scientific">Zophobas morio</name>
    <dbReference type="NCBI Taxonomy" id="2755281"/>
    <lineage>
        <taxon>Eukaryota</taxon>
        <taxon>Metazoa</taxon>
        <taxon>Ecdysozoa</taxon>
        <taxon>Arthropoda</taxon>
        <taxon>Hexapoda</taxon>
        <taxon>Insecta</taxon>
        <taxon>Pterygota</taxon>
        <taxon>Neoptera</taxon>
        <taxon>Endopterygota</taxon>
        <taxon>Coleoptera</taxon>
        <taxon>Polyphaga</taxon>
        <taxon>Cucujiformia</taxon>
        <taxon>Tenebrionidae</taxon>
        <taxon>Zophobas</taxon>
    </lineage>
</organism>
<dbReference type="Gene3D" id="3.40.220.10">
    <property type="entry name" value="Leucine Aminopeptidase, subunit E, domain 1"/>
    <property type="match status" value="1"/>
</dbReference>
<accession>A0AA38J0V0</accession>
<dbReference type="AlphaFoldDB" id="A0AA38J0V0"/>
<dbReference type="PROSITE" id="PS51154">
    <property type="entry name" value="MACRO"/>
    <property type="match status" value="1"/>
</dbReference>
<dbReference type="Proteomes" id="UP001168821">
    <property type="component" value="Unassembled WGS sequence"/>
</dbReference>
<dbReference type="EMBL" id="JALNTZ010000001">
    <property type="protein sequence ID" value="KAJ3666901.1"/>
    <property type="molecule type" value="Genomic_DNA"/>
</dbReference>
<comment type="caution">
    <text evidence="2">The sequence shown here is derived from an EMBL/GenBank/DDBJ whole genome shotgun (WGS) entry which is preliminary data.</text>
</comment>
<evidence type="ECO:0000313" key="3">
    <source>
        <dbReference type="Proteomes" id="UP001168821"/>
    </source>
</evidence>
<dbReference type="PANTHER" id="PTHR11106:SF72">
    <property type="entry name" value="GANGLIOSIDE-INDUCED DIFFERENTIATION-ASSOCIATED PROTEIN 2"/>
    <property type="match status" value="1"/>
</dbReference>
<name>A0AA38J0V0_9CUCU</name>
<gene>
    <name evidence="2" type="ORF">Zmor_002325</name>
</gene>
<dbReference type="EMBL" id="JALNTZ010000001">
    <property type="protein sequence ID" value="KAJ3666900.1"/>
    <property type="molecule type" value="Genomic_DNA"/>
</dbReference>
<evidence type="ECO:0000259" key="1">
    <source>
        <dbReference type="PROSITE" id="PS51154"/>
    </source>
</evidence>
<dbReference type="InterPro" id="IPR002589">
    <property type="entry name" value="Macro_dom"/>
</dbReference>
<feature type="domain" description="Macro" evidence="1">
    <location>
        <begin position="86"/>
        <end position="200"/>
    </location>
</feature>
<sequence>MRTGHRDISPFAPSLAGKVACSSCASRRRHLNIIPSEYLMRIIMNQEPLGVASDVVHPNNLTRWSEIASAHYLTDYSASGAPKHNNSPFPYDPEINHKIILWSGDISALQVDAIVNSTNESMNESNPVSDRIFQRAGSELKEEINLDIRECRTGDVRVTQGHALPARYIIHTVGPKYNIKYQSASENTLHICYRFVDEVE</sequence>
<dbReference type="SMART" id="SM00506">
    <property type="entry name" value="A1pp"/>
    <property type="match status" value="1"/>
</dbReference>
<dbReference type="PANTHER" id="PTHR11106">
    <property type="entry name" value="GANGLIOSIDE INDUCED DIFFERENTIATION ASSOCIATED PROTEIN 2-RELATED"/>
    <property type="match status" value="1"/>
</dbReference>